<proteinExistence type="predicted"/>
<feature type="region of interest" description="Disordered" evidence="1">
    <location>
        <begin position="238"/>
        <end position="275"/>
    </location>
</feature>
<evidence type="ECO:0000313" key="2">
    <source>
        <dbReference type="EMBL" id="TGO32855.1"/>
    </source>
</evidence>
<dbReference type="EMBL" id="PQXK01000283">
    <property type="protein sequence ID" value="TGO32855.1"/>
    <property type="molecule type" value="Genomic_DNA"/>
</dbReference>
<feature type="compositionally biased region" description="Basic and acidic residues" evidence="1">
    <location>
        <begin position="369"/>
        <end position="378"/>
    </location>
</feature>
<name>A0A4Z1G7I8_9HELO</name>
<organism evidence="2 3">
    <name type="scientific">Botrytis hyacinthi</name>
    <dbReference type="NCBI Taxonomy" id="278943"/>
    <lineage>
        <taxon>Eukaryota</taxon>
        <taxon>Fungi</taxon>
        <taxon>Dikarya</taxon>
        <taxon>Ascomycota</taxon>
        <taxon>Pezizomycotina</taxon>
        <taxon>Leotiomycetes</taxon>
        <taxon>Helotiales</taxon>
        <taxon>Sclerotiniaceae</taxon>
        <taxon>Botrytis</taxon>
    </lineage>
</organism>
<comment type="caution">
    <text evidence="2">The sequence shown here is derived from an EMBL/GenBank/DDBJ whole genome shotgun (WGS) entry which is preliminary data.</text>
</comment>
<feature type="compositionally biased region" description="Polar residues" evidence="1">
    <location>
        <begin position="341"/>
        <end position="360"/>
    </location>
</feature>
<gene>
    <name evidence="2" type="ORF">BHYA_0283g00030</name>
</gene>
<keyword evidence="3" id="KW-1185">Reference proteome</keyword>
<accession>A0A4Z1G7I8</accession>
<feature type="compositionally biased region" description="Polar residues" evidence="1">
    <location>
        <begin position="238"/>
        <end position="247"/>
    </location>
</feature>
<dbReference type="AlphaFoldDB" id="A0A4Z1G7I8"/>
<evidence type="ECO:0000313" key="3">
    <source>
        <dbReference type="Proteomes" id="UP000297814"/>
    </source>
</evidence>
<dbReference type="Proteomes" id="UP000297814">
    <property type="component" value="Unassembled WGS sequence"/>
</dbReference>
<reference evidence="2 3" key="1">
    <citation type="submission" date="2017-12" db="EMBL/GenBank/DDBJ databases">
        <title>Comparative genomics of Botrytis spp.</title>
        <authorList>
            <person name="Valero-Jimenez C.A."/>
            <person name="Tapia P."/>
            <person name="Veloso J."/>
            <person name="Silva-Moreno E."/>
            <person name="Staats M."/>
            <person name="Valdes J.H."/>
            <person name="Van Kan J.A.L."/>
        </authorList>
    </citation>
    <scope>NUCLEOTIDE SEQUENCE [LARGE SCALE GENOMIC DNA]</scope>
    <source>
        <strain evidence="2 3">Bh0001</strain>
    </source>
</reference>
<evidence type="ECO:0000256" key="1">
    <source>
        <dbReference type="SAM" id="MobiDB-lite"/>
    </source>
</evidence>
<sequence length="631" mass="71617">MLPITYDANMNPQNVFLLDGEHLQRTILNIFPASVDSRPIKLTTTPLGTTPASVQERLAAVLEDNRRCKEAKEAKEAEHAYQFHQSNASRNNLPGHWVPNQDNLAQIFAQHQDTESNYSNIDRNLPSEGSQLENFHRSFMIEPSMNTHTQLMTNNEFAQRGGDGMAKKHVLSEDTSKYIAYDQSVLPEDPNVSPIFRQTAGNRAVSRQYTDLNTHGPQTLSGQVVDSTTPPTNLISPSFPNSSQAQHPSFEKKRRPRNGGHIWRDYNHFSGPRQQRTYQQSFYQQRARPQYIKNGRHTNVYDPVALYDEEAWAQRRHETGQISPLPNYFTHSTTFSASHSGGVTPTYTPLQSTNHDVQTPNFPPAPHYPADETHHFDNRNQNYDPHTITSMNAELDLPPPTDPYASQFSLVPSRKLQRRNNSFVPSEEDSQTSSGNYKGNPRAGIRGLCDHLNCALWLTNLAADVQAHEVFDEIHTGAVTAFEITRPQGEYIMSAAKLVFKYPDAAARFKDQCESEEGIVIRGRRVNVRYNTFGYCQYKSEDKTRMLSIEGPSRYVVYDHFKVFFESFCDHELSGWEYVEAAVKGNRKMIIGFARINGQATQCLEALQMHPVYGEHLTVEYAPDPCAKDFP</sequence>
<protein>
    <recommendedName>
        <fullName evidence="4">RRM domain-containing protein</fullName>
    </recommendedName>
</protein>
<feature type="region of interest" description="Disordered" evidence="1">
    <location>
        <begin position="338"/>
        <end position="439"/>
    </location>
</feature>
<evidence type="ECO:0008006" key="4">
    <source>
        <dbReference type="Google" id="ProtNLM"/>
    </source>
</evidence>
<feature type="compositionally biased region" description="Polar residues" evidence="1">
    <location>
        <begin position="379"/>
        <end position="392"/>
    </location>
</feature>